<proteinExistence type="predicted"/>
<dbReference type="NCBIfam" id="TIGR01611">
    <property type="entry name" value="tail_tube"/>
    <property type="match status" value="1"/>
</dbReference>
<evidence type="ECO:0000313" key="1">
    <source>
        <dbReference type="EMBL" id="KAA5603244.1"/>
    </source>
</evidence>
<protein>
    <submittedName>
        <fullName evidence="1">Phage major tail tube protein</fullName>
    </submittedName>
</protein>
<comment type="caution">
    <text evidence="1">The sequence shown here is derived from an EMBL/GenBank/DDBJ whole genome shotgun (WGS) entry which is preliminary data.</text>
</comment>
<reference evidence="1 2" key="1">
    <citation type="submission" date="2019-09" db="EMBL/GenBank/DDBJ databases">
        <title>Genome sequence of Roseospira marina, one of the more divergent members of the non-sulfur purple photosynthetic bacterial family, the Rhodospirillaceae.</title>
        <authorList>
            <person name="Meyer T."/>
            <person name="Kyndt J."/>
        </authorList>
    </citation>
    <scope>NUCLEOTIDE SEQUENCE [LARGE SCALE GENOMIC DNA]</scope>
    <source>
        <strain evidence="1 2">DSM 15113</strain>
    </source>
</reference>
<dbReference type="EMBL" id="VWPJ01000038">
    <property type="protein sequence ID" value="KAA5603244.1"/>
    <property type="molecule type" value="Genomic_DNA"/>
</dbReference>
<dbReference type="InterPro" id="IPR006498">
    <property type="entry name" value="Tail_tube"/>
</dbReference>
<dbReference type="RefSeq" id="WP_150064201.1">
    <property type="nucleotide sequence ID" value="NZ_JACHII010000036.1"/>
</dbReference>
<dbReference type="Pfam" id="PF04985">
    <property type="entry name" value="Phage_tube"/>
    <property type="match status" value="1"/>
</dbReference>
<evidence type="ECO:0000313" key="2">
    <source>
        <dbReference type="Proteomes" id="UP000324065"/>
    </source>
</evidence>
<organism evidence="1 2">
    <name type="scientific">Roseospira marina</name>
    <dbReference type="NCBI Taxonomy" id="140057"/>
    <lineage>
        <taxon>Bacteria</taxon>
        <taxon>Pseudomonadati</taxon>
        <taxon>Pseudomonadota</taxon>
        <taxon>Alphaproteobacteria</taxon>
        <taxon>Rhodospirillales</taxon>
        <taxon>Rhodospirillaceae</taxon>
        <taxon>Roseospira</taxon>
    </lineage>
</organism>
<accession>A0A5M6I4W0</accession>
<sequence>MALRLPTVVHKMNLFVDGQGYAGQLDEVTLPKLTIKTADYRSGGLDAPVEIDLGMEKLEIGFVVAGVDADLFRSFGVLGRDGVPLTLRGGLTRQGGSDVQSVALTLRGTFRELDLGTWKPGELTTLTVAGSLTYYKVAIAGATLVEIDVLNMVRIIDGTDQLAALRDAIGL</sequence>
<dbReference type="OrthoDB" id="3078668at2"/>
<dbReference type="Proteomes" id="UP000324065">
    <property type="component" value="Unassembled WGS sequence"/>
</dbReference>
<dbReference type="AlphaFoldDB" id="A0A5M6I4W0"/>
<keyword evidence="2" id="KW-1185">Reference proteome</keyword>
<gene>
    <name evidence="1" type="ORF">F1188_19895</name>
</gene>
<name>A0A5M6I4W0_9PROT</name>